<dbReference type="InterPro" id="IPR003741">
    <property type="entry name" value="LUD_dom"/>
</dbReference>
<dbReference type="RefSeq" id="WP_380017345.1">
    <property type="nucleotide sequence ID" value="NZ_JBHLYR010000091.1"/>
</dbReference>
<dbReference type="PANTHER" id="PTHR43682:SF1">
    <property type="entry name" value="LACTATE UTILIZATION PROTEIN C"/>
    <property type="match status" value="1"/>
</dbReference>
<evidence type="ECO:0000259" key="1">
    <source>
        <dbReference type="Pfam" id="PF02589"/>
    </source>
</evidence>
<dbReference type="SUPFAM" id="SSF100950">
    <property type="entry name" value="NagB/RpiA/CoA transferase-like"/>
    <property type="match status" value="1"/>
</dbReference>
<sequence>MSSEARLEMLTRINRATGGVKTPLERLPIHLSSRPRAEIVTQFAEYAAEYRAHVQQVAEGDLPDVLAELLAGKRVLVPDGLPAAWGRELDTTPDNGQSHAELSQFGAVLTTCAVAIAETGTVVLDHGPGQGRRALTLIPDQHVCIVRSEQVVDSVPEAVAALQAAITAGRPLTWISGPSATSDIELSRVEGVHGPRKLHVIVVI</sequence>
<name>A0ABV6BAI4_9DEIO</name>
<dbReference type="InterPro" id="IPR037171">
    <property type="entry name" value="NagB/RpiA_transferase-like"/>
</dbReference>
<evidence type="ECO:0000313" key="3">
    <source>
        <dbReference type="Proteomes" id="UP001589733"/>
    </source>
</evidence>
<keyword evidence="3" id="KW-1185">Reference proteome</keyword>
<evidence type="ECO:0000313" key="2">
    <source>
        <dbReference type="EMBL" id="MFB9995423.1"/>
    </source>
</evidence>
<dbReference type="PANTHER" id="PTHR43682">
    <property type="entry name" value="LACTATE UTILIZATION PROTEIN C"/>
    <property type="match status" value="1"/>
</dbReference>
<dbReference type="Pfam" id="PF02589">
    <property type="entry name" value="LUD_dom"/>
    <property type="match status" value="1"/>
</dbReference>
<proteinExistence type="predicted"/>
<dbReference type="Gene3D" id="3.40.50.10420">
    <property type="entry name" value="NagB/RpiA/CoA transferase-like"/>
    <property type="match status" value="1"/>
</dbReference>
<dbReference type="Proteomes" id="UP001589733">
    <property type="component" value="Unassembled WGS sequence"/>
</dbReference>
<comment type="caution">
    <text evidence="2">The sequence shown here is derived from an EMBL/GenBank/DDBJ whole genome shotgun (WGS) entry which is preliminary data.</text>
</comment>
<accession>A0ABV6BAI4</accession>
<dbReference type="InterPro" id="IPR024185">
    <property type="entry name" value="FTHF_cligase-like_sf"/>
</dbReference>
<gene>
    <name evidence="2" type="ORF">ACFFLM_26130</name>
</gene>
<feature type="domain" description="LUD" evidence="1">
    <location>
        <begin position="95"/>
        <end position="203"/>
    </location>
</feature>
<reference evidence="2 3" key="1">
    <citation type="submission" date="2024-09" db="EMBL/GenBank/DDBJ databases">
        <authorList>
            <person name="Sun Q."/>
            <person name="Mori K."/>
        </authorList>
    </citation>
    <scope>NUCLEOTIDE SEQUENCE [LARGE SCALE GENOMIC DNA]</scope>
    <source>
        <strain evidence="2 3">JCM 13503</strain>
    </source>
</reference>
<organism evidence="2 3">
    <name type="scientific">Deinococcus oregonensis</name>
    <dbReference type="NCBI Taxonomy" id="1805970"/>
    <lineage>
        <taxon>Bacteria</taxon>
        <taxon>Thermotogati</taxon>
        <taxon>Deinococcota</taxon>
        <taxon>Deinococci</taxon>
        <taxon>Deinococcales</taxon>
        <taxon>Deinococcaceae</taxon>
        <taxon>Deinococcus</taxon>
    </lineage>
</organism>
<protein>
    <submittedName>
        <fullName evidence="2">Lactate utilization protein C</fullName>
    </submittedName>
</protein>
<dbReference type="EMBL" id="JBHLYR010000091">
    <property type="protein sequence ID" value="MFB9995423.1"/>
    <property type="molecule type" value="Genomic_DNA"/>
</dbReference>